<dbReference type="InterPro" id="IPR001611">
    <property type="entry name" value="Leu-rich_rpt"/>
</dbReference>
<dbReference type="InterPro" id="IPR013210">
    <property type="entry name" value="LRR_N_plant-typ"/>
</dbReference>
<protein>
    <recommendedName>
        <fullName evidence="10">Protein kinase domain-containing protein</fullName>
    </recommendedName>
</protein>
<dbReference type="FunFam" id="3.80.10.10:FF:000627">
    <property type="entry name" value="Probable leucine-rich repeat receptor-like protein kinase At2g33170"/>
    <property type="match status" value="1"/>
</dbReference>
<dbReference type="PANTHER" id="PTHR48007">
    <property type="entry name" value="LEUCINE-RICH REPEAT RECEPTOR-LIKE PROTEIN KINASE PXC1"/>
    <property type="match status" value="1"/>
</dbReference>
<proteinExistence type="predicted"/>
<evidence type="ECO:0000256" key="4">
    <source>
        <dbReference type="ARBA" id="ARBA00022692"/>
    </source>
</evidence>
<gene>
    <name evidence="11" type="ORF">KI387_012301</name>
</gene>
<evidence type="ECO:0000256" key="3">
    <source>
        <dbReference type="ARBA" id="ARBA00022614"/>
    </source>
</evidence>
<dbReference type="PRINTS" id="PR00019">
    <property type="entry name" value="LEURICHRPT"/>
</dbReference>
<comment type="subcellular location">
    <subcellularLocation>
        <location evidence="1">Membrane</location>
        <topology evidence="1">Single-pass membrane protein</topology>
    </subcellularLocation>
</comment>
<feature type="non-terminal residue" evidence="11">
    <location>
        <position position="695"/>
    </location>
</feature>
<dbReference type="Gene3D" id="3.30.200.20">
    <property type="entry name" value="Phosphorylase Kinase, domain 1"/>
    <property type="match status" value="1"/>
</dbReference>
<dbReference type="Pfam" id="PF00560">
    <property type="entry name" value="LRR_1"/>
    <property type="match status" value="3"/>
</dbReference>
<feature type="compositionally biased region" description="Polar residues" evidence="9">
    <location>
        <begin position="572"/>
        <end position="596"/>
    </location>
</feature>
<dbReference type="AlphaFoldDB" id="A0AA38CKU4"/>
<feature type="non-terminal residue" evidence="11">
    <location>
        <position position="1"/>
    </location>
</feature>
<keyword evidence="6" id="KW-0677">Repeat</keyword>
<dbReference type="PANTHER" id="PTHR48007:SF47">
    <property type="entry name" value="PROTEIN KINASE DOMAIN-CONTAINING PROTEIN"/>
    <property type="match status" value="1"/>
</dbReference>
<keyword evidence="8" id="KW-0472">Membrane</keyword>
<dbReference type="InterPro" id="IPR011009">
    <property type="entry name" value="Kinase-like_dom_sf"/>
</dbReference>
<dbReference type="GO" id="GO:0016020">
    <property type="term" value="C:membrane"/>
    <property type="evidence" value="ECO:0007669"/>
    <property type="project" value="UniProtKB-SubCell"/>
</dbReference>
<evidence type="ECO:0000256" key="2">
    <source>
        <dbReference type="ARBA" id="ARBA00022553"/>
    </source>
</evidence>
<dbReference type="GO" id="GO:0004672">
    <property type="term" value="F:protein kinase activity"/>
    <property type="evidence" value="ECO:0007669"/>
    <property type="project" value="InterPro"/>
</dbReference>
<name>A0AA38CKU4_TAXCH</name>
<dbReference type="Proteomes" id="UP000824469">
    <property type="component" value="Unassembled WGS sequence"/>
</dbReference>
<sequence length="695" mass="75735">SGVNQEGLDLLALKYSILGDPLNALGDWNIEDSTPCGWNGVTCTQIPGSSESKVISVVLPQSKLVGWIPQEIGCLENLRHLDLSGNEINGTIPSELFNATDMRKLVLANNAISGTLPSEVERAKGLQYLDLSSNALTGIVPENITKLKELKGISLKNNYFYGPIPIGLGSLEALEALDFSSNLLNESIPPDLGNLSSLHYCLNLSGNRLSGTIPPNLGHLPTNASIDLSNNNLTGPIPQIGVFLRQKSDAFEGNPGLCGRPVTKLCNIPSSVSNPPKISSPSAVAAMPVIENHKSLSKGTIAAIVLGDFAGISLVCALFMYRYWITKQKKEAKDEPNSRNIQLDDNGDYSSSSGRVGWFCLKKVDETSEGSSSDNGDQHQGTLVSLDGDLDLDLDKLLRASAYILGASGYTILYKAVLEDGMTFAVRRLGEGGLGSYRDFEVEAKAIGRMKHPNIVRLRGYYWGTEEKLLIYDYVPNGSLANAYYGRSSNSPFYLPWAARIKIAKGVARGLAYLHEKKHVHANLKPSNILLGFDMEPFIADFGLYRVLDMANVKYSSSAINLRNFDGALSGSKRSTGSRDSVQTTPEMLGSPSTSKNFVSPYQAPEALKTLKPNQKWDVYSFGVIFLEMLTGKPPSEKDFATWGQSFLDEKQRILRIIDPTLRPEVEGKEEISISLRIAFNCSSPSPQKRPAMKE</sequence>
<dbReference type="Gene3D" id="3.80.10.10">
    <property type="entry name" value="Ribonuclease Inhibitor"/>
    <property type="match status" value="1"/>
</dbReference>
<evidence type="ECO:0000256" key="5">
    <source>
        <dbReference type="ARBA" id="ARBA00022729"/>
    </source>
</evidence>
<keyword evidence="5" id="KW-0732">Signal</keyword>
<dbReference type="SUPFAM" id="SSF56112">
    <property type="entry name" value="Protein kinase-like (PK-like)"/>
    <property type="match status" value="1"/>
</dbReference>
<organism evidence="11 12">
    <name type="scientific">Taxus chinensis</name>
    <name type="common">Chinese yew</name>
    <name type="synonym">Taxus wallichiana var. chinensis</name>
    <dbReference type="NCBI Taxonomy" id="29808"/>
    <lineage>
        <taxon>Eukaryota</taxon>
        <taxon>Viridiplantae</taxon>
        <taxon>Streptophyta</taxon>
        <taxon>Embryophyta</taxon>
        <taxon>Tracheophyta</taxon>
        <taxon>Spermatophyta</taxon>
        <taxon>Pinopsida</taxon>
        <taxon>Pinidae</taxon>
        <taxon>Conifers II</taxon>
        <taxon>Cupressales</taxon>
        <taxon>Taxaceae</taxon>
        <taxon>Taxus</taxon>
    </lineage>
</organism>
<dbReference type="GO" id="GO:0005524">
    <property type="term" value="F:ATP binding"/>
    <property type="evidence" value="ECO:0007669"/>
    <property type="project" value="InterPro"/>
</dbReference>
<evidence type="ECO:0000256" key="9">
    <source>
        <dbReference type="SAM" id="MobiDB-lite"/>
    </source>
</evidence>
<dbReference type="EMBL" id="JAHRHJ020000009">
    <property type="protein sequence ID" value="KAH9300718.1"/>
    <property type="molecule type" value="Genomic_DNA"/>
</dbReference>
<dbReference type="SMART" id="SM00369">
    <property type="entry name" value="LRR_TYP"/>
    <property type="match status" value="3"/>
</dbReference>
<dbReference type="OMA" id="HPCRDGE"/>
<dbReference type="Gene3D" id="1.10.510.10">
    <property type="entry name" value="Transferase(Phosphotransferase) domain 1"/>
    <property type="match status" value="1"/>
</dbReference>
<dbReference type="InterPro" id="IPR000719">
    <property type="entry name" value="Prot_kinase_dom"/>
</dbReference>
<dbReference type="Pfam" id="PF00069">
    <property type="entry name" value="Pkinase"/>
    <property type="match status" value="1"/>
</dbReference>
<evidence type="ECO:0000256" key="1">
    <source>
        <dbReference type="ARBA" id="ARBA00004167"/>
    </source>
</evidence>
<evidence type="ECO:0000256" key="8">
    <source>
        <dbReference type="ARBA" id="ARBA00023136"/>
    </source>
</evidence>
<dbReference type="Pfam" id="PF08263">
    <property type="entry name" value="LRRNT_2"/>
    <property type="match status" value="1"/>
</dbReference>
<dbReference type="InterPro" id="IPR003591">
    <property type="entry name" value="Leu-rich_rpt_typical-subtyp"/>
</dbReference>
<dbReference type="FunFam" id="3.80.10.10:FF:000722">
    <property type="entry name" value="Leucine-rich repeat receptor-like protein kinase"/>
    <property type="match status" value="1"/>
</dbReference>
<keyword evidence="4" id="KW-0812">Transmembrane</keyword>
<accession>A0AA38CKU4</accession>
<reference evidence="11 12" key="1">
    <citation type="journal article" date="2021" name="Nat. Plants">
        <title>The Taxus genome provides insights into paclitaxel biosynthesis.</title>
        <authorList>
            <person name="Xiong X."/>
            <person name="Gou J."/>
            <person name="Liao Q."/>
            <person name="Li Y."/>
            <person name="Zhou Q."/>
            <person name="Bi G."/>
            <person name="Li C."/>
            <person name="Du R."/>
            <person name="Wang X."/>
            <person name="Sun T."/>
            <person name="Guo L."/>
            <person name="Liang H."/>
            <person name="Lu P."/>
            <person name="Wu Y."/>
            <person name="Zhang Z."/>
            <person name="Ro D.K."/>
            <person name="Shang Y."/>
            <person name="Huang S."/>
            <person name="Yan J."/>
        </authorList>
    </citation>
    <scope>NUCLEOTIDE SEQUENCE [LARGE SCALE GENOMIC DNA]</scope>
    <source>
        <strain evidence="11">Ta-2019</strain>
    </source>
</reference>
<feature type="domain" description="Protein kinase" evidence="10">
    <location>
        <begin position="399"/>
        <end position="695"/>
    </location>
</feature>
<keyword evidence="2" id="KW-0597">Phosphoprotein</keyword>
<keyword evidence="12" id="KW-1185">Reference proteome</keyword>
<dbReference type="Pfam" id="PF13855">
    <property type="entry name" value="LRR_8"/>
    <property type="match status" value="1"/>
</dbReference>
<evidence type="ECO:0000256" key="7">
    <source>
        <dbReference type="ARBA" id="ARBA00022989"/>
    </source>
</evidence>
<keyword evidence="3" id="KW-0433">Leucine-rich repeat</keyword>
<comment type="caution">
    <text evidence="11">The sequence shown here is derived from an EMBL/GenBank/DDBJ whole genome shotgun (WGS) entry which is preliminary data.</text>
</comment>
<keyword evidence="7" id="KW-1133">Transmembrane helix</keyword>
<dbReference type="Pfam" id="PF07714">
    <property type="entry name" value="PK_Tyr_Ser-Thr"/>
    <property type="match status" value="1"/>
</dbReference>
<dbReference type="PROSITE" id="PS51450">
    <property type="entry name" value="LRR"/>
    <property type="match status" value="1"/>
</dbReference>
<evidence type="ECO:0000313" key="12">
    <source>
        <dbReference type="Proteomes" id="UP000824469"/>
    </source>
</evidence>
<evidence type="ECO:0000313" key="11">
    <source>
        <dbReference type="EMBL" id="KAH9300718.1"/>
    </source>
</evidence>
<dbReference type="InterPro" id="IPR046959">
    <property type="entry name" value="PRK1-6/SRF4-like"/>
</dbReference>
<evidence type="ECO:0000256" key="6">
    <source>
        <dbReference type="ARBA" id="ARBA00022737"/>
    </source>
</evidence>
<evidence type="ECO:0000259" key="10">
    <source>
        <dbReference type="PROSITE" id="PS50011"/>
    </source>
</evidence>
<dbReference type="SUPFAM" id="SSF52058">
    <property type="entry name" value="L domain-like"/>
    <property type="match status" value="1"/>
</dbReference>
<dbReference type="InterPro" id="IPR001245">
    <property type="entry name" value="Ser-Thr/Tyr_kinase_cat_dom"/>
</dbReference>
<feature type="region of interest" description="Disordered" evidence="9">
    <location>
        <begin position="571"/>
        <end position="596"/>
    </location>
</feature>
<dbReference type="PROSITE" id="PS50011">
    <property type="entry name" value="PROTEIN_KINASE_DOM"/>
    <property type="match status" value="1"/>
</dbReference>
<dbReference type="InterPro" id="IPR032675">
    <property type="entry name" value="LRR_dom_sf"/>
</dbReference>